<dbReference type="AlphaFoldDB" id="Q0CAL6"/>
<proteinExistence type="predicted"/>
<gene>
    <name evidence="1" type="ORF">ATEG_09268</name>
</gene>
<dbReference type="GeneID" id="4354060"/>
<organism evidence="1 2">
    <name type="scientific">Aspergillus terreus (strain NIH 2624 / FGSC A1156)</name>
    <dbReference type="NCBI Taxonomy" id="341663"/>
    <lineage>
        <taxon>Eukaryota</taxon>
        <taxon>Fungi</taxon>
        <taxon>Dikarya</taxon>
        <taxon>Ascomycota</taxon>
        <taxon>Pezizomycotina</taxon>
        <taxon>Eurotiomycetes</taxon>
        <taxon>Eurotiomycetidae</taxon>
        <taxon>Eurotiales</taxon>
        <taxon>Aspergillaceae</taxon>
        <taxon>Aspergillus</taxon>
        <taxon>Aspergillus subgen. Circumdati</taxon>
    </lineage>
</organism>
<protein>
    <submittedName>
        <fullName evidence="1">Uncharacterized protein</fullName>
    </submittedName>
</protein>
<evidence type="ECO:0000313" key="1">
    <source>
        <dbReference type="EMBL" id="EAU30405.1"/>
    </source>
</evidence>
<dbReference type="HOGENOM" id="CLU_2133022_0_0_1"/>
<reference evidence="2" key="1">
    <citation type="submission" date="2005-09" db="EMBL/GenBank/DDBJ databases">
        <title>Annotation of the Aspergillus terreus NIH2624 genome.</title>
        <authorList>
            <person name="Birren B.W."/>
            <person name="Lander E.S."/>
            <person name="Galagan J.E."/>
            <person name="Nusbaum C."/>
            <person name="Devon K."/>
            <person name="Henn M."/>
            <person name="Ma L.-J."/>
            <person name="Jaffe D.B."/>
            <person name="Butler J."/>
            <person name="Alvarez P."/>
            <person name="Gnerre S."/>
            <person name="Grabherr M."/>
            <person name="Kleber M."/>
            <person name="Mauceli E.W."/>
            <person name="Brockman W."/>
            <person name="Rounsley S."/>
            <person name="Young S.K."/>
            <person name="LaButti K."/>
            <person name="Pushparaj V."/>
            <person name="DeCaprio D."/>
            <person name="Crawford M."/>
            <person name="Koehrsen M."/>
            <person name="Engels R."/>
            <person name="Montgomery P."/>
            <person name="Pearson M."/>
            <person name="Howarth C."/>
            <person name="Larson L."/>
            <person name="Luoma S."/>
            <person name="White J."/>
            <person name="Alvarado L."/>
            <person name="Kodira C.D."/>
            <person name="Zeng Q."/>
            <person name="Oleary S."/>
            <person name="Yandava C."/>
            <person name="Denning D.W."/>
            <person name="Nierman W.C."/>
            <person name="Milne T."/>
            <person name="Madden K."/>
        </authorList>
    </citation>
    <scope>NUCLEOTIDE SEQUENCE [LARGE SCALE GENOMIC DNA]</scope>
    <source>
        <strain evidence="2">NIH 2624 / FGSC A1156</strain>
    </source>
</reference>
<sequence>MDSPHLTVDIFTLINELVSSAPRQGNLFVLSSGLSYTTRLILMMQSSVSTLIIRSTPSTPTIQPFSLRKFGRTRADGGCGGFFAGGDQFARCLTRHIGGLGSNSRIFSRVRNW</sequence>
<dbReference type="VEuPathDB" id="FungiDB:ATEG_09268"/>
<dbReference type="EMBL" id="CH476607">
    <property type="protein sequence ID" value="EAU30405.1"/>
    <property type="molecule type" value="Genomic_DNA"/>
</dbReference>
<dbReference type="Proteomes" id="UP000007963">
    <property type="component" value="Unassembled WGS sequence"/>
</dbReference>
<name>Q0CAL6_ASPTN</name>
<accession>Q0CAL6</accession>
<evidence type="ECO:0000313" key="2">
    <source>
        <dbReference type="Proteomes" id="UP000007963"/>
    </source>
</evidence>
<dbReference type="RefSeq" id="XP_001217890.1">
    <property type="nucleotide sequence ID" value="XM_001217889.1"/>
</dbReference>